<dbReference type="EMBL" id="QJUE01000002">
    <property type="protein sequence ID" value="PYE02888.1"/>
    <property type="molecule type" value="Genomic_DNA"/>
</dbReference>
<name>A0A318R4X1_PROMR</name>
<proteinExistence type="inferred from homology"/>
<sequence>MPFSKSTIYIIKTYINTKMNTFKNRRIKLIIYSFYIILLDQISKFSVLTLLGFERSINIVPKLLNFTVVKNKGAAFSLFSNSTIFLTIISLIASLLLVIIILKSPPRSYWNSIGIACLLGGTAGNGIDRLLKGYVIDFFELVPIHFPIFNIADISINIAIICFTIDIITSKDQLKNTIRNKKIK</sequence>
<dbReference type="NCBIfam" id="TIGR00077">
    <property type="entry name" value="lspA"/>
    <property type="match status" value="1"/>
</dbReference>
<dbReference type="HAMAP" id="MF_00161">
    <property type="entry name" value="LspA"/>
    <property type="match status" value="1"/>
</dbReference>
<feature type="transmembrane region" description="Helical" evidence="9">
    <location>
        <begin position="29"/>
        <end position="53"/>
    </location>
</feature>
<feature type="transmembrane region" description="Helical" evidence="9">
    <location>
        <begin position="147"/>
        <end position="169"/>
    </location>
</feature>
<comment type="caution">
    <text evidence="11">The sequence shown here is derived from an EMBL/GenBank/DDBJ whole genome shotgun (WGS) entry which is preliminary data.</text>
</comment>
<keyword evidence="6 9" id="KW-0378">Hydrolase</keyword>
<comment type="function">
    <text evidence="9">This protein specifically catalyzes the removal of signal peptides from prolipoproteins.</text>
</comment>
<feature type="transmembrane region" description="Helical" evidence="9">
    <location>
        <begin position="109"/>
        <end position="127"/>
    </location>
</feature>
<feature type="transmembrane region" description="Helical" evidence="9">
    <location>
        <begin position="73"/>
        <end position="102"/>
    </location>
</feature>
<evidence type="ECO:0000256" key="6">
    <source>
        <dbReference type="ARBA" id="ARBA00022801"/>
    </source>
</evidence>
<comment type="subcellular location">
    <subcellularLocation>
        <location evidence="9">Cell membrane</location>
        <topology evidence="9">Multi-pass membrane protein</topology>
    </subcellularLocation>
</comment>
<organism evidence="11 12">
    <name type="scientific">Prochlorococcus marinus XMU1408</name>
    <dbReference type="NCBI Taxonomy" id="2213228"/>
    <lineage>
        <taxon>Bacteria</taxon>
        <taxon>Bacillati</taxon>
        <taxon>Cyanobacteriota</taxon>
        <taxon>Cyanophyceae</taxon>
        <taxon>Synechococcales</taxon>
        <taxon>Prochlorococcaceae</taxon>
        <taxon>Prochlorococcus</taxon>
    </lineage>
</organism>
<keyword evidence="5 9" id="KW-0064">Aspartyl protease</keyword>
<evidence type="ECO:0000256" key="5">
    <source>
        <dbReference type="ARBA" id="ARBA00022750"/>
    </source>
</evidence>
<dbReference type="GO" id="GO:0006508">
    <property type="term" value="P:proteolysis"/>
    <property type="evidence" value="ECO:0007669"/>
    <property type="project" value="UniProtKB-KW"/>
</dbReference>
<keyword evidence="8 9" id="KW-0472">Membrane</keyword>
<evidence type="ECO:0000256" key="3">
    <source>
        <dbReference type="ARBA" id="ARBA00022670"/>
    </source>
</evidence>
<reference evidence="11 12" key="1">
    <citation type="journal article" date="2018" name="Appl. Environ. Microbiol.">
        <title>Genome rearrangement shapes Prochlorococcus ecological adaptation.</title>
        <authorList>
            <person name="Yan W."/>
            <person name="Wei S."/>
            <person name="Wang Q."/>
            <person name="Xiao X."/>
            <person name="Zeng Q."/>
            <person name="Jiao N."/>
            <person name="Zhang R."/>
        </authorList>
    </citation>
    <scope>NUCLEOTIDE SEQUENCE [LARGE SCALE GENOMIC DNA]</scope>
    <source>
        <strain evidence="11 12">XMU1408</strain>
    </source>
</reference>
<evidence type="ECO:0000256" key="1">
    <source>
        <dbReference type="ARBA" id="ARBA00006139"/>
    </source>
</evidence>
<evidence type="ECO:0000256" key="2">
    <source>
        <dbReference type="ARBA" id="ARBA00022475"/>
    </source>
</evidence>
<dbReference type="GO" id="GO:0004190">
    <property type="term" value="F:aspartic-type endopeptidase activity"/>
    <property type="evidence" value="ECO:0007669"/>
    <property type="project" value="UniProtKB-UniRule"/>
</dbReference>
<evidence type="ECO:0000313" key="12">
    <source>
        <dbReference type="Proteomes" id="UP000247807"/>
    </source>
</evidence>
<feature type="active site" evidence="9">
    <location>
        <position position="137"/>
    </location>
</feature>
<dbReference type="PRINTS" id="PR00781">
    <property type="entry name" value="LIPOSIGPTASE"/>
</dbReference>
<gene>
    <name evidence="9 11" type="primary">lspA</name>
    <name evidence="11" type="ORF">DNJ73_03835</name>
</gene>
<dbReference type="Proteomes" id="UP000247807">
    <property type="component" value="Unassembled WGS sequence"/>
</dbReference>
<dbReference type="PANTHER" id="PTHR33695:SF1">
    <property type="entry name" value="LIPOPROTEIN SIGNAL PEPTIDASE"/>
    <property type="match status" value="1"/>
</dbReference>
<evidence type="ECO:0000256" key="8">
    <source>
        <dbReference type="ARBA" id="ARBA00023136"/>
    </source>
</evidence>
<comment type="catalytic activity">
    <reaction evidence="9">
        <text>Release of signal peptides from bacterial membrane prolipoproteins. Hydrolyzes -Xaa-Yaa-Zaa-|-(S,diacylglyceryl)Cys-, in which Xaa is hydrophobic (preferably Leu), and Yaa (Ala or Ser) and Zaa (Gly or Ala) have small, neutral side chains.</text>
        <dbReference type="EC" id="3.4.23.36"/>
    </reaction>
</comment>
<keyword evidence="3 9" id="KW-0645">Protease</keyword>
<evidence type="ECO:0000256" key="9">
    <source>
        <dbReference type="HAMAP-Rule" id="MF_00161"/>
    </source>
</evidence>
<protein>
    <recommendedName>
        <fullName evidence="9">Lipoprotein signal peptidase</fullName>
        <ecNumber evidence="9">3.4.23.36</ecNumber>
    </recommendedName>
    <alternativeName>
        <fullName evidence="9">Prolipoprotein signal peptidase</fullName>
    </alternativeName>
    <alternativeName>
        <fullName evidence="9">Signal peptidase II</fullName>
        <shortName evidence="9">SPase II</shortName>
    </alternativeName>
</protein>
<feature type="active site" evidence="9">
    <location>
        <position position="153"/>
    </location>
</feature>
<dbReference type="AlphaFoldDB" id="A0A318R4X1"/>
<comment type="similarity">
    <text evidence="1 9 10">Belongs to the peptidase A8 family.</text>
</comment>
<dbReference type="InterPro" id="IPR001872">
    <property type="entry name" value="Peptidase_A8"/>
</dbReference>
<comment type="pathway">
    <text evidence="9">Protein modification; lipoprotein biosynthesis (signal peptide cleavage).</text>
</comment>
<keyword evidence="2 9" id="KW-1003">Cell membrane</keyword>
<evidence type="ECO:0000256" key="10">
    <source>
        <dbReference type="RuleBase" id="RU004181"/>
    </source>
</evidence>
<dbReference type="EC" id="3.4.23.36" evidence="9"/>
<evidence type="ECO:0000256" key="7">
    <source>
        <dbReference type="ARBA" id="ARBA00022989"/>
    </source>
</evidence>
<evidence type="ECO:0000256" key="4">
    <source>
        <dbReference type="ARBA" id="ARBA00022692"/>
    </source>
</evidence>
<accession>A0A318R4X1</accession>
<evidence type="ECO:0000313" key="11">
    <source>
        <dbReference type="EMBL" id="PYE02888.1"/>
    </source>
</evidence>
<dbReference type="OrthoDB" id="9810259at2"/>
<dbReference type="Pfam" id="PF01252">
    <property type="entry name" value="Peptidase_A8"/>
    <property type="match status" value="1"/>
</dbReference>
<keyword evidence="4 9" id="KW-0812">Transmembrane</keyword>
<dbReference type="PANTHER" id="PTHR33695">
    <property type="entry name" value="LIPOPROTEIN SIGNAL PEPTIDASE"/>
    <property type="match status" value="1"/>
</dbReference>
<dbReference type="UniPathway" id="UPA00665"/>
<keyword evidence="7 9" id="KW-1133">Transmembrane helix</keyword>
<dbReference type="GO" id="GO:0005886">
    <property type="term" value="C:plasma membrane"/>
    <property type="evidence" value="ECO:0007669"/>
    <property type="project" value="UniProtKB-SubCell"/>
</dbReference>